<dbReference type="AlphaFoldDB" id="A0A2T5YD18"/>
<feature type="region of interest" description="Disordered" evidence="1">
    <location>
        <begin position="105"/>
        <end position="174"/>
    </location>
</feature>
<feature type="compositionally biased region" description="Basic and acidic residues" evidence="1">
    <location>
        <begin position="117"/>
        <end position="134"/>
    </location>
</feature>
<dbReference type="EMBL" id="QBKI01000011">
    <property type="protein sequence ID" value="PTX14421.1"/>
    <property type="molecule type" value="Genomic_DNA"/>
</dbReference>
<proteinExistence type="predicted"/>
<dbReference type="OrthoDB" id="1442826at2"/>
<keyword evidence="3" id="KW-1185">Reference proteome</keyword>
<gene>
    <name evidence="2" type="ORF">C8N40_11186</name>
</gene>
<comment type="caution">
    <text evidence="2">The sequence shown here is derived from an EMBL/GenBank/DDBJ whole genome shotgun (WGS) entry which is preliminary data.</text>
</comment>
<evidence type="ECO:0000313" key="2">
    <source>
        <dbReference type="EMBL" id="PTX14421.1"/>
    </source>
</evidence>
<protein>
    <submittedName>
        <fullName evidence="2">Putative phage protein (TIGR02220 family)</fullName>
    </submittedName>
</protein>
<name>A0A2T5YD18_9BACT</name>
<feature type="compositionally biased region" description="Basic and acidic residues" evidence="1">
    <location>
        <begin position="144"/>
        <end position="161"/>
    </location>
</feature>
<organism evidence="2 3">
    <name type="scientific">Pontibacter mucosus</name>
    <dbReference type="NCBI Taxonomy" id="1649266"/>
    <lineage>
        <taxon>Bacteria</taxon>
        <taxon>Pseudomonadati</taxon>
        <taxon>Bacteroidota</taxon>
        <taxon>Cytophagia</taxon>
        <taxon>Cytophagales</taxon>
        <taxon>Hymenobacteraceae</taxon>
        <taxon>Pontibacter</taxon>
    </lineage>
</organism>
<evidence type="ECO:0000313" key="3">
    <source>
        <dbReference type="Proteomes" id="UP000244225"/>
    </source>
</evidence>
<sequence>MKLPAIQFYPADWRKDPGIQALSFEERGVWLELLFLMHESDRRGRLLLAGKPISEERLANILHIDKQKISTMISTFLELGVASLCEETGALMNRRMVRDEELISKRREAGKKGGNPDFKKGESNPYYNKDKQDDNQEDNPVSNQEDKQGDNQEDKQTDKQKITPSSSSSASTNKDKYQAKACETWFIKKFNEITGKEHRVLPKKVKAALKARITEDGYTSAMFIQAIQNCMADEYHRETGLKHLTPEFITRADKLEKYLHQGSGQSMSIKPKTISSVEEQLDYFGGV</sequence>
<evidence type="ECO:0000256" key="1">
    <source>
        <dbReference type="SAM" id="MobiDB-lite"/>
    </source>
</evidence>
<dbReference type="Proteomes" id="UP000244225">
    <property type="component" value="Unassembled WGS sequence"/>
</dbReference>
<reference evidence="2 3" key="1">
    <citation type="submission" date="2018-04" db="EMBL/GenBank/DDBJ databases">
        <title>Genomic Encyclopedia of Archaeal and Bacterial Type Strains, Phase II (KMG-II): from individual species to whole genera.</title>
        <authorList>
            <person name="Goeker M."/>
        </authorList>
    </citation>
    <scope>NUCLEOTIDE SEQUENCE [LARGE SCALE GENOMIC DNA]</scope>
    <source>
        <strain evidence="2 3">DSM 100162</strain>
    </source>
</reference>
<accession>A0A2T5YD18</accession>